<dbReference type="AlphaFoldDB" id="A0A834TRP3"/>
<organism evidence="1 2">
    <name type="scientific">Senna tora</name>
    <dbReference type="NCBI Taxonomy" id="362788"/>
    <lineage>
        <taxon>Eukaryota</taxon>
        <taxon>Viridiplantae</taxon>
        <taxon>Streptophyta</taxon>
        <taxon>Embryophyta</taxon>
        <taxon>Tracheophyta</taxon>
        <taxon>Spermatophyta</taxon>
        <taxon>Magnoliopsida</taxon>
        <taxon>eudicotyledons</taxon>
        <taxon>Gunneridae</taxon>
        <taxon>Pentapetalae</taxon>
        <taxon>rosids</taxon>
        <taxon>fabids</taxon>
        <taxon>Fabales</taxon>
        <taxon>Fabaceae</taxon>
        <taxon>Caesalpinioideae</taxon>
        <taxon>Cassia clade</taxon>
        <taxon>Senna</taxon>
    </lineage>
</organism>
<dbReference type="Proteomes" id="UP000634136">
    <property type="component" value="Unassembled WGS sequence"/>
</dbReference>
<dbReference type="EMBL" id="JAAIUW010000006">
    <property type="protein sequence ID" value="KAF7827220.1"/>
    <property type="molecule type" value="Genomic_DNA"/>
</dbReference>
<sequence length="41" mass="4639">MGDERKMVARERLRGDVHLLRTRAASYRGSSSIIPQLGLLE</sequence>
<gene>
    <name evidence="1" type="ORF">G2W53_018384</name>
</gene>
<protein>
    <submittedName>
        <fullName evidence="1">Uncharacterized protein</fullName>
    </submittedName>
</protein>
<evidence type="ECO:0000313" key="1">
    <source>
        <dbReference type="EMBL" id="KAF7827220.1"/>
    </source>
</evidence>
<reference evidence="1" key="1">
    <citation type="submission" date="2020-09" db="EMBL/GenBank/DDBJ databases">
        <title>Genome-Enabled Discovery of Anthraquinone Biosynthesis in Senna tora.</title>
        <authorList>
            <person name="Kang S.-H."/>
            <person name="Pandey R.P."/>
            <person name="Lee C.-M."/>
            <person name="Sim J.-S."/>
            <person name="Jeong J.-T."/>
            <person name="Choi B.-S."/>
            <person name="Jung M."/>
            <person name="Ginzburg D."/>
            <person name="Zhao K."/>
            <person name="Won S.Y."/>
            <person name="Oh T.-J."/>
            <person name="Yu Y."/>
            <person name="Kim N.-H."/>
            <person name="Lee O.R."/>
            <person name="Lee T.-H."/>
            <person name="Bashyal P."/>
            <person name="Kim T.-S."/>
            <person name="Lee W.-H."/>
            <person name="Kawkins C."/>
            <person name="Kim C.-K."/>
            <person name="Kim J.S."/>
            <person name="Ahn B.O."/>
            <person name="Rhee S.Y."/>
            <person name="Sohng J.K."/>
        </authorList>
    </citation>
    <scope>NUCLEOTIDE SEQUENCE</scope>
    <source>
        <tissue evidence="1">Leaf</tissue>
    </source>
</reference>
<proteinExistence type="predicted"/>
<name>A0A834TRP3_9FABA</name>
<comment type="caution">
    <text evidence="1">The sequence shown here is derived from an EMBL/GenBank/DDBJ whole genome shotgun (WGS) entry which is preliminary data.</text>
</comment>
<evidence type="ECO:0000313" key="2">
    <source>
        <dbReference type="Proteomes" id="UP000634136"/>
    </source>
</evidence>
<accession>A0A834TRP3</accession>
<keyword evidence="2" id="KW-1185">Reference proteome</keyword>